<name>A0A653CBF7_CALMS</name>
<dbReference type="AlphaFoldDB" id="A0A653CBF7"/>
<proteinExistence type="predicted"/>
<keyword evidence="2" id="KW-1185">Reference proteome</keyword>
<feature type="non-terminal residue" evidence="1">
    <location>
        <position position="1"/>
    </location>
</feature>
<dbReference type="EMBL" id="CAACVG010007409">
    <property type="protein sequence ID" value="VEN45281.1"/>
    <property type="molecule type" value="Genomic_DNA"/>
</dbReference>
<evidence type="ECO:0000313" key="1">
    <source>
        <dbReference type="EMBL" id="VEN45281.1"/>
    </source>
</evidence>
<sequence length="70" mass="7792">LLSKTSTDFAALAPDQPTILRGAPALAPRSRRRYHSKTRRHVVADFAKSAKCAVRNFISASVHNYLVRDN</sequence>
<gene>
    <name evidence="1" type="ORF">CALMAC_LOCUS7782</name>
</gene>
<dbReference type="Proteomes" id="UP000410492">
    <property type="component" value="Unassembled WGS sequence"/>
</dbReference>
<reference evidence="1 2" key="1">
    <citation type="submission" date="2019-01" db="EMBL/GenBank/DDBJ databases">
        <authorList>
            <person name="Sayadi A."/>
        </authorList>
    </citation>
    <scope>NUCLEOTIDE SEQUENCE [LARGE SCALE GENOMIC DNA]</scope>
</reference>
<evidence type="ECO:0000313" key="2">
    <source>
        <dbReference type="Proteomes" id="UP000410492"/>
    </source>
</evidence>
<accession>A0A653CBF7</accession>
<organism evidence="1 2">
    <name type="scientific">Callosobruchus maculatus</name>
    <name type="common">Southern cowpea weevil</name>
    <name type="synonym">Pulse bruchid</name>
    <dbReference type="NCBI Taxonomy" id="64391"/>
    <lineage>
        <taxon>Eukaryota</taxon>
        <taxon>Metazoa</taxon>
        <taxon>Ecdysozoa</taxon>
        <taxon>Arthropoda</taxon>
        <taxon>Hexapoda</taxon>
        <taxon>Insecta</taxon>
        <taxon>Pterygota</taxon>
        <taxon>Neoptera</taxon>
        <taxon>Endopterygota</taxon>
        <taxon>Coleoptera</taxon>
        <taxon>Polyphaga</taxon>
        <taxon>Cucujiformia</taxon>
        <taxon>Chrysomeloidea</taxon>
        <taxon>Chrysomelidae</taxon>
        <taxon>Bruchinae</taxon>
        <taxon>Bruchini</taxon>
        <taxon>Callosobruchus</taxon>
    </lineage>
</organism>
<protein>
    <submittedName>
        <fullName evidence="1">Uncharacterized protein</fullName>
    </submittedName>
</protein>